<evidence type="ECO:0000313" key="7">
    <source>
        <dbReference type="EMBL" id="AEB08747.1"/>
    </source>
</evidence>
<reference evidence="8" key="2">
    <citation type="submission" date="2011-03" db="EMBL/GenBank/DDBJ databases">
        <title>The complete genome of Desulfobacca acetoxidans DSM 11109.</title>
        <authorList>
            <consortium name="US DOE Joint Genome Institute (JGI-PGF)"/>
            <person name="Lucas S."/>
            <person name="Copeland A."/>
            <person name="Lapidus A."/>
            <person name="Bruce D."/>
            <person name="Goodwin L."/>
            <person name="Pitluck S."/>
            <person name="Peters L."/>
            <person name="Kyrpides N."/>
            <person name="Mavromatis K."/>
            <person name="Ivanova N."/>
            <person name="Ovchinnikova G."/>
            <person name="Teshima H."/>
            <person name="Detter J.C."/>
            <person name="Han C."/>
            <person name="Land M."/>
            <person name="Hauser L."/>
            <person name="Markowitz V."/>
            <person name="Cheng J.-F."/>
            <person name="Hugenholtz P."/>
            <person name="Woyke T."/>
            <person name="Wu D."/>
            <person name="Spring S."/>
            <person name="Schueler E."/>
            <person name="Brambilla E."/>
            <person name="Klenk H.-P."/>
            <person name="Eisen J.A."/>
        </authorList>
    </citation>
    <scope>NUCLEOTIDE SEQUENCE [LARGE SCALE GENOMIC DNA]</scope>
    <source>
        <strain evidence="8">ATCC 700848 / DSM 11109 / ASRB2</strain>
    </source>
</reference>
<dbReference type="GO" id="GO:0005886">
    <property type="term" value="C:plasma membrane"/>
    <property type="evidence" value="ECO:0007669"/>
    <property type="project" value="UniProtKB-SubCell"/>
</dbReference>
<evidence type="ECO:0000256" key="2">
    <source>
        <dbReference type="ARBA" id="ARBA00022475"/>
    </source>
</evidence>
<feature type="transmembrane region" description="Helical" evidence="6">
    <location>
        <begin position="99"/>
        <end position="121"/>
    </location>
</feature>
<feature type="transmembrane region" description="Helical" evidence="6">
    <location>
        <begin position="310"/>
        <end position="329"/>
    </location>
</feature>
<accession>F2NGX6</accession>
<dbReference type="OrthoDB" id="9780757at2"/>
<organism evidence="7 8">
    <name type="scientific">Desulfobacca acetoxidans (strain ATCC 700848 / DSM 11109 / ASRB2)</name>
    <dbReference type="NCBI Taxonomy" id="880072"/>
    <lineage>
        <taxon>Bacteria</taxon>
        <taxon>Pseudomonadati</taxon>
        <taxon>Thermodesulfobacteriota</taxon>
        <taxon>Desulfobaccia</taxon>
        <taxon>Desulfobaccales</taxon>
        <taxon>Desulfobaccaceae</taxon>
        <taxon>Desulfobacca</taxon>
    </lineage>
</organism>
<dbReference type="STRING" id="880072.Desac_0870"/>
<feature type="transmembrane region" description="Helical" evidence="6">
    <location>
        <begin position="48"/>
        <end position="66"/>
    </location>
</feature>
<evidence type="ECO:0000256" key="1">
    <source>
        <dbReference type="ARBA" id="ARBA00004651"/>
    </source>
</evidence>
<dbReference type="AlphaFoldDB" id="F2NGX6"/>
<dbReference type="KEGG" id="dao:Desac_0870"/>
<name>F2NGX6_DESAR</name>
<feature type="transmembrane region" description="Helical" evidence="6">
    <location>
        <begin position="267"/>
        <end position="290"/>
    </location>
</feature>
<keyword evidence="8" id="KW-1185">Reference proteome</keyword>
<dbReference type="PANTHER" id="PTHR30482:SF10">
    <property type="entry name" value="HIGH-AFFINITY BRANCHED-CHAIN AMINO ACID TRANSPORT PROTEIN BRAE"/>
    <property type="match status" value="1"/>
</dbReference>
<dbReference type="CDD" id="cd06581">
    <property type="entry name" value="TM_PBP1_LivM_like"/>
    <property type="match status" value="1"/>
</dbReference>
<dbReference type="InterPro" id="IPR001851">
    <property type="entry name" value="ABC_transp_permease"/>
</dbReference>
<proteinExistence type="predicted"/>
<keyword evidence="5 6" id="KW-0472">Membrane</keyword>
<keyword evidence="4 6" id="KW-1133">Transmembrane helix</keyword>
<dbReference type="GO" id="GO:0015658">
    <property type="term" value="F:branched-chain amino acid transmembrane transporter activity"/>
    <property type="evidence" value="ECO:0007669"/>
    <property type="project" value="InterPro"/>
</dbReference>
<dbReference type="HOGENOM" id="CLU_031365_1_2_7"/>
<comment type="subcellular location">
    <subcellularLocation>
        <location evidence="1">Cell membrane</location>
        <topology evidence="1">Multi-pass membrane protein</topology>
    </subcellularLocation>
</comment>
<reference evidence="7 8" key="1">
    <citation type="journal article" date="2011" name="Stand. Genomic Sci.">
        <title>Complete genome sequence of the acetate-degrading sulfate reducer Desulfobacca acetoxidans type strain (ASRB2).</title>
        <authorList>
            <person name="Goker M."/>
            <person name="Teshima H."/>
            <person name="Lapidus A."/>
            <person name="Nolan M."/>
            <person name="Lucas S."/>
            <person name="Hammon N."/>
            <person name="Deshpande S."/>
            <person name="Cheng J.F."/>
            <person name="Tapia R."/>
            <person name="Han C."/>
            <person name="Goodwin L."/>
            <person name="Pitluck S."/>
            <person name="Huntemann M."/>
            <person name="Liolios K."/>
            <person name="Ivanova N."/>
            <person name="Pagani I."/>
            <person name="Mavromatis K."/>
            <person name="Ovchinikova G."/>
            <person name="Pati A."/>
            <person name="Chen A."/>
            <person name="Palaniappan K."/>
            <person name="Land M."/>
            <person name="Hauser L."/>
            <person name="Brambilla E.M."/>
            <person name="Rohde M."/>
            <person name="Spring S."/>
            <person name="Detter J.C."/>
            <person name="Woyke T."/>
            <person name="Bristow J."/>
            <person name="Eisen J.A."/>
            <person name="Markowitz V."/>
            <person name="Hugenholtz P."/>
            <person name="Kyrpides N.C."/>
            <person name="Klenk H.P."/>
        </authorList>
    </citation>
    <scope>NUCLEOTIDE SEQUENCE [LARGE SCALE GENOMIC DNA]</scope>
    <source>
        <strain evidence="8">ATCC 700848 / DSM 11109 / ASRB2</strain>
    </source>
</reference>
<keyword evidence="2" id="KW-1003">Cell membrane</keyword>
<dbReference type="Pfam" id="PF02653">
    <property type="entry name" value="BPD_transp_2"/>
    <property type="match status" value="1"/>
</dbReference>
<feature type="transmembrane region" description="Helical" evidence="6">
    <location>
        <begin position="23"/>
        <end position="42"/>
    </location>
</feature>
<evidence type="ECO:0000256" key="6">
    <source>
        <dbReference type="SAM" id="Phobius"/>
    </source>
</evidence>
<gene>
    <name evidence="7" type="ordered locus">Desac_0870</name>
</gene>
<feature type="transmembrane region" description="Helical" evidence="6">
    <location>
        <begin position="185"/>
        <end position="202"/>
    </location>
</feature>
<keyword evidence="3 6" id="KW-0812">Transmembrane</keyword>
<dbReference type="InterPro" id="IPR043428">
    <property type="entry name" value="LivM-like"/>
</dbReference>
<dbReference type="EMBL" id="CP002629">
    <property type="protein sequence ID" value="AEB08747.1"/>
    <property type="molecule type" value="Genomic_DNA"/>
</dbReference>
<evidence type="ECO:0000256" key="5">
    <source>
        <dbReference type="ARBA" id="ARBA00023136"/>
    </source>
</evidence>
<feature type="transmembrane region" description="Helical" evidence="6">
    <location>
        <begin position="73"/>
        <end position="93"/>
    </location>
</feature>
<evidence type="ECO:0000313" key="8">
    <source>
        <dbReference type="Proteomes" id="UP000000483"/>
    </source>
</evidence>
<evidence type="ECO:0000256" key="3">
    <source>
        <dbReference type="ARBA" id="ARBA00022692"/>
    </source>
</evidence>
<dbReference type="PANTHER" id="PTHR30482">
    <property type="entry name" value="HIGH-AFFINITY BRANCHED-CHAIN AMINO ACID TRANSPORT SYSTEM PERMEASE"/>
    <property type="match status" value="1"/>
</dbReference>
<dbReference type="eggNOG" id="COG4177">
    <property type="taxonomic scope" value="Bacteria"/>
</dbReference>
<feature type="transmembrane region" description="Helical" evidence="6">
    <location>
        <begin position="229"/>
        <end position="255"/>
    </location>
</feature>
<sequence>MWPLVYDAYYCLKADQKVMSRHIVVKILISAAVMLFFGGPLFLPGADLYLLVFGLACFYATLALAWNIFALSGLLSLGHAAFFGLGAYGAVLLENWGHWPTYPAIMAGGALGMVYGCLWSLAFQRLRGAYFALASLAAMEIPRVVIDNWETLTSGSLGIVGISRLPSLSIGSLVIPVGDNLQSQYCFLFFLMAAVGLLHWRAMRSKWGWGLRAIRGDEEAAEVLGVNVFGYRCLTLCLSSYITGVCGGVYAHLVGLIEPAMVFNLQLAAFPLVLSLFGGRYAVLGPIIGALTLYPLDQLVLQPWLPQGHAAIYGLVIILTIFFFPRGLASWFSRLPKNS</sequence>
<protein>
    <submittedName>
        <fullName evidence="7">ABC-type transporter, integral membrane subunit</fullName>
    </submittedName>
</protein>
<dbReference type="Proteomes" id="UP000000483">
    <property type="component" value="Chromosome"/>
</dbReference>
<evidence type="ECO:0000256" key="4">
    <source>
        <dbReference type="ARBA" id="ARBA00022989"/>
    </source>
</evidence>